<keyword evidence="2" id="KW-0472">Membrane</keyword>
<accession>A0A246RIT6</accession>
<evidence type="ECO:0000313" key="4">
    <source>
        <dbReference type="Proteomes" id="UP000197174"/>
    </source>
</evidence>
<reference evidence="3 4" key="1">
    <citation type="submission" date="2017-03" db="EMBL/GenBank/DDBJ databases">
        <title>Whole genome sequence of Micromonospora wenchangensis, isolated from mangrove soil.</title>
        <authorList>
            <person name="Yang H."/>
        </authorList>
    </citation>
    <scope>NUCLEOTIDE SEQUENCE [LARGE SCALE GENOMIC DNA]</scope>
    <source>
        <strain evidence="3 4">CCTCC AA 2012002</strain>
    </source>
</reference>
<keyword evidence="2" id="KW-0812">Transmembrane</keyword>
<evidence type="ECO:0000256" key="1">
    <source>
        <dbReference type="SAM" id="MobiDB-lite"/>
    </source>
</evidence>
<protein>
    <recommendedName>
        <fullName evidence="5">Polysaccharide biosynthesis protein C-terminal domain-containing protein</fullName>
    </recommendedName>
</protein>
<dbReference type="AlphaFoldDB" id="A0A246RIT6"/>
<proteinExistence type="predicted"/>
<organism evidence="3 4">
    <name type="scientific">Micromonospora wenchangensis</name>
    <dbReference type="NCBI Taxonomy" id="1185415"/>
    <lineage>
        <taxon>Bacteria</taxon>
        <taxon>Bacillati</taxon>
        <taxon>Actinomycetota</taxon>
        <taxon>Actinomycetes</taxon>
        <taxon>Micromonosporales</taxon>
        <taxon>Micromonosporaceae</taxon>
        <taxon>Micromonospora</taxon>
    </lineage>
</organism>
<feature type="transmembrane region" description="Helical" evidence="2">
    <location>
        <begin position="212"/>
        <end position="238"/>
    </location>
</feature>
<evidence type="ECO:0008006" key="5">
    <source>
        <dbReference type="Google" id="ProtNLM"/>
    </source>
</evidence>
<feature type="transmembrane region" description="Helical" evidence="2">
    <location>
        <begin position="354"/>
        <end position="375"/>
    </location>
</feature>
<feature type="transmembrane region" description="Helical" evidence="2">
    <location>
        <begin position="175"/>
        <end position="191"/>
    </location>
</feature>
<feature type="transmembrane region" description="Helical" evidence="2">
    <location>
        <begin position="381"/>
        <end position="403"/>
    </location>
</feature>
<keyword evidence="4" id="KW-1185">Reference proteome</keyword>
<feature type="transmembrane region" description="Helical" evidence="2">
    <location>
        <begin position="250"/>
        <end position="271"/>
    </location>
</feature>
<evidence type="ECO:0000313" key="3">
    <source>
        <dbReference type="EMBL" id="OWV04551.1"/>
    </source>
</evidence>
<gene>
    <name evidence="3" type="ORF">B5D80_19845</name>
</gene>
<dbReference type="Proteomes" id="UP000197174">
    <property type="component" value="Unassembled WGS sequence"/>
</dbReference>
<keyword evidence="2" id="KW-1133">Transmembrane helix</keyword>
<sequence>MSVRVRAPVTGHGAAADRPRTGRRAVLALVVGGLSSGGNLLVAVTVTRLESIGGVGEFALAFSCYVLGSGLVRSMVTEATLAAGTGLAPATRRVVLLGVLCGGPVGAAGVAYGSPYLVGVGLALPGLVLYDHAKAVAVGLGVPSGALWQEAIWAAVTGCAALAGLLGLVDAPWVVAGWAVGGGVLGVVVAVRRGYALRPGWHVDRAQSRVALGFGTQFLLTTGSAQLSLSAVAAFAGTPVVGALSAGRTLLGPVNLLLSTAATLTLPYLARTRTASRSVRSRAAVRVSLLVAAGVLPMTAAVALLPDRLGRMLLGGNWELARSLLVLLALESLFAVPAAVGFAGLRVEQASRRAILLGVLLGGLRVPVVVVAAVLGGATGAAGALAVLALVSAVAWAGSYLLLLRRVAGHTPAHRWDARSRPPAHRRRDPVPPAG</sequence>
<dbReference type="RefSeq" id="WP_088645393.1">
    <property type="nucleotide sequence ID" value="NZ_JBFBBH010000046.1"/>
</dbReference>
<name>A0A246RIT6_9ACTN</name>
<feature type="region of interest" description="Disordered" evidence="1">
    <location>
        <begin position="415"/>
        <end position="435"/>
    </location>
</feature>
<feature type="transmembrane region" description="Helical" evidence="2">
    <location>
        <begin position="25"/>
        <end position="46"/>
    </location>
</feature>
<comment type="caution">
    <text evidence="3">The sequence shown here is derived from an EMBL/GenBank/DDBJ whole genome shotgun (WGS) entry which is preliminary data.</text>
</comment>
<feature type="transmembrane region" description="Helical" evidence="2">
    <location>
        <begin position="325"/>
        <end position="347"/>
    </location>
</feature>
<dbReference type="OrthoDB" id="3374597at2"/>
<evidence type="ECO:0000256" key="2">
    <source>
        <dbReference type="SAM" id="Phobius"/>
    </source>
</evidence>
<feature type="transmembrane region" description="Helical" evidence="2">
    <location>
        <begin position="93"/>
        <end position="112"/>
    </location>
</feature>
<feature type="transmembrane region" description="Helical" evidence="2">
    <location>
        <begin position="52"/>
        <end position="72"/>
    </location>
</feature>
<dbReference type="EMBL" id="MZMV01000034">
    <property type="protein sequence ID" value="OWV04551.1"/>
    <property type="molecule type" value="Genomic_DNA"/>
</dbReference>
<feature type="transmembrane region" description="Helical" evidence="2">
    <location>
        <begin position="283"/>
        <end position="305"/>
    </location>
</feature>